<evidence type="ECO:0000256" key="8">
    <source>
        <dbReference type="ARBA" id="ARBA00022884"/>
    </source>
</evidence>
<dbReference type="OMA" id="ENWIMVP"/>
<evidence type="ECO:0000256" key="9">
    <source>
        <dbReference type="ARBA" id="ARBA00023242"/>
    </source>
</evidence>
<dbReference type="EnsemblMetazoa" id="XM_001603137">
    <property type="protein sequence ID" value="XP_001603187"/>
    <property type="gene ID" value="LOC100119404"/>
</dbReference>
<evidence type="ECO:0000313" key="13">
    <source>
        <dbReference type="EnsemblMetazoa" id="XP_032453785"/>
    </source>
</evidence>
<feature type="region of interest" description="Disordered" evidence="11">
    <location>
        <begin position="1"/>
        <end position="21"/>
    </location>
</feature>
<dbReference type="Pfam" id="PF21974">
    <property type="entry name" value="SPN1_m3Gcap_bd"/>
    <property type="match status" value="1"/>
</dbReference>
<evidence type="ECO:0000256" key="5">
    <source>
        <dbReference type="ARBA" id="ARBA00016034"/>
    </source>
</evidence>
<dbReference type="AlphaFoldDB" id="A0A7M7TCN3"/>
<proteinExistence type="inferred from homology"/>
<keyword evidence="10" id="KW-0175">Coiled coil</keyword>
<feature type="domain" description="Snurportin-1 m3G cap-binding" evidence="12">
    <location>
        <begin position="142"/>
        <end position="318"/>
    </location>
</feature>
<comment type="similarity">
    <text evidence="4">Belongs to the snurportin family.</text>
</comment>
<dbReference type="EnsemblMetazoa" id="XM_008205533">
    <property type="protein sequence ID" value="XP_008203755"/>
    <property type="gene ID" value="LOC100119404"/>
</dbReference>
<comment type="subcellular location">
    <subcellularLocation>
        <location evidence="3">Cytoplasm</location>
    </subcellularLocation>
    <subcellularLocation>
        <location evidence="2">Nucleus</location>
    </subcellularLocation>
</comment>
<evidence type="ECO:0000259" key="12">
    <source>
        <dbReference type="Pfam" id="PF21974"/>
    </source>
</evidence>
<evidence type="ECO:0000313" key="14">
    <source>
        <dbReference type="Proteomes" id="UP000002358"/>
    </source>
</evidence>
<keyword evidence="14" id="KW-1185">Reference proteome</keyword>
<reference evidence="13" key="1">
    <citation type="submission" date="2021-01" db="UniProtKB">
        <authorList>
            <consortium name="EnsemblMetazoa"/>
        </authorList>
    </citation>
    <scope>IDENTIFICATION</scope>
</reference>
<dbReference type="KEGG" id="nvi:100119404"/>
<dbReference type="InterPro" id="IPR047857">
    <property type="entry name" value="Snurportin1_C"/>
</dbReference>
<dbReference type="SMR" id="A0A7M7TCN3"/>
<dbReference type="EnsemblMetazoa" id="XM_008205531">
    <property type="protein sequence ID" value="XP_008203753"/>
    <property type="gene ID" value="LOC100119404"/>
</dbReference>
<evidence type="ECO:0000256" key="7">
    <source>
        <dbReference type="ARBA" id="ARBA00022490"/>
    </source>
</evidence>
<gene>
    <name evidence="13" type="primary">100119404</name>
</gene>
<accession>A0A7M7TCN3</accession>
<dbReference type="EnsemblMetazoa" id="XM_008205528">
    <property type="protein sequence ID" value="XP_008203750"/>
    <property type="gene ID" value="LOC100119404"/>
</dbReference>
<dbReference type="PANTHER" id="PTHR13403:SF6">
    <property type="entry name" value="SNURPORTIN-1"/>
    <property type="match status" value="1"/>
</dbReference>
<dbReference type="EnsemblMetazoa" id="XM_008205532">
    <property type="protein sequence ID" value="XP_008203754"/>
    <property type="gene ID" value="LOC100119404"/>
</dbReference>
<dbReference type="InterPro" id="IPR017336">
    <property type="entry name" value="Snurportin-1"/>
</dbReference>
<evidence type="ECO:0000256" key="11">
    <source>
        <dbReference type="SAM" id="MobiDB-lite"/>
    </source>
</evidence>
<evidence type="ECO:0000256" key="4">
    <source>
        <dbReference type="ARBA" id="ARBA00007540"/>
    </source>
</evidence>
<sequence>MATSVAPAIGNNKGNSFDSAEIENDRDTLGISSVAVDKKENFSERLAFYKKPIKKNNCKLEFDVNDTPQEIRRQRILYYQRKNRDASFNAGRKFLQNVLNSDNEEAMEEAVELPEEALEDMEIDLSKKKKKYKIRKDYARIFMLSEWMLEVPQDFAENWYMVPCPVGKRVLLVAQKGLTRLYTRKGIEIAVLKTYLPGGNHKRCHNSFTILDCIWIPNKEECYVLDVLAWSNQELINCDTDFRFYWLRSQIEEHPELQTIRKGVNDCSVIQLPYLTCDQPFYDCLQSMCKSFSIDGLLFYHKQIPYTNGRTPLVTWLKAYMLPEVLNMHIPEELEEKPASYVDFETHVLKVIRDEKIRLQNRQKRKEQLDNSVSEQEDME</sequence>
<dbReference type="SUPFAM" id="SSF56091">
    <property type="entry name" value="DNA ligase/mRNA capping enzyme, catalytic domain"/>
    <property type="match status" value="1"/>
</dbReference>
<evidence type="ECO:0000256" key="1">
    <source>
        <dbReference type="ARBA" id="ARBA00003975"/>
    </source>
</evidence>
<dbReference type="PANTHER" id="PTHR13403">
    <property type="entry name" value="SNURPORTIN1 RNUT1 PROTEIN RNA, U TRANSPORTER 1"/>
    <property type="match status" value="1"/>
</dbReference>
<feature type="coiled-coil region" evidence="10">
    <location>
        <begin position="352"/>
        <end position="379"/>
    </location>
</feature>
<dbReference type="FunCoup" id="A0A7M7TCN3">
    <property type="interactions" value="871"/>
</dbReference>
<dbReference type="OrthoDB" id="10003593at2759"/>
<evidence type="ECO:0000256" key="10">
    <source>
        <dbReference type="SAM" id="Coils"/>
    </source>
</evidence>
<dbReference type="InParanoid" id="A0A7M7TCN3"/>
<comment type="function">
    <text evidence="1">Functions as an U snRNP-specific nuclear import adapter. Involved in the trimethylguanosine (m3G)-cap-dependent nuclear import of U snRNPs. Binds specifically to the terminal m3G-cap U snRNAs.</text>
</comment>
<dbReference type="GO" id="GO:0005737">
    <property type="term" value="C:cytoplasm"/>
    <property type="evidence" value="ECO:0007669"/>
    <property type="project" value="UniProtKB-SubCell"/>
</dbReference>
<keyword evidence="9" id="KW-0539">Nucleus</keyword>
<protein>
    <recommendedName>
        <fullName evidence="5">Snurportin-1</fullName>
    </recommendedName>
</protein>
<dbReference type="EnsemblMetazoa" id="XM_032597894">
    <property type="protein sequence ID" value="XP_032453785"/>
    <property type="gene ID" value="LOC100119404"/>
</dbReference>
<evidence type="ECO:0000256" key="6">
    <source>
        <dbReference type="ARBA" id="ARBA00022448"/>
    </source>
</evidence>
<evidence type="ECO:0000256" key="3">
    <source>
        <dbReference type="ARBA" id="ARBA00004496"/>
    </source>
</evidence>
<dbReference type="Proteomes" id="UP000002358">
    <property type="component" value="Chromosome 3"/>
</dbReference>
<organism evidence="13 14">
    <name type="scientific">Nasonia vitripennis</name>
    <name type="common">Parasitic wasp</name>
    <dbReference type="NCBI Taxonomy" id="7425"/>
    <lineage>
        <taxon>Eukaryota</taxon>
        <taxon>Metazoa</taxon>
        <taxon>Ecdysozoa</taxon>
        <taxon>Arthropoda</taxon>
        <taxon>Hexapoda</taxon>
        <taxon>Insecta</taxon>
        <taxon>Pterygota</taxon>
        <taxon>Neoptera</taxon>
        <taxon>Endopterygota</taxon>
        <taxon>Hymenoptera</taxon>
        <taxon>Apocrita</taxon>
        <taxon>Proctotrupomorpha</taxon>
        <taxon>Chalcidoidea</taxon>
        <taxon>Pteromalidae</taxon>
        <taxon>Pteromalinae</taxon>
        <taxon>Nasonia</taxon>
    </lineage>
</organism>
<dbReference type="GO" id="GO:0005634">
    <property type="term" value="C:nucleus"/>
    <property type="evidence" value="ECO:0007669"/>
    <property type="project" value="UniProtKB-SubCell"/>
</dbReference>
<dbReference type="GO" id="GO:0061015">
    <property type="term" value="P:snRNA import into nucleus"/>
    <property type="evidence" value="ECO:0007669"/>
    <property type="project" value="InterPro"/>
</dbReference>
<name>A0A7M7TCN3_NASVI</name>
<keyword evidence="7" id="KW-0963">Cytoplasm</keyword>
<keyword evidence="6" id="KW-0813">Transport</keyword>
<dbReference type="CDD" id="cd09232">
    <property type="entry name" value="Snurportin-1_C"/>
    <property type="match status" value="1"/>
</dbReference>
<dbReference type="Gene3D" id="3.30.470.30">
    <property type="entry name" value="DNA ligase/mRNA capping enzyme"/>
    <property type="match status" value="1"/>
</dbReference>
<keyword evidence="8" id="KW-0694">RNA-binding</keyword>
<evidence type="ECO:0000256" key="2">
    <source>
        <dbReference type="ARBA" id="ARBA00004123"/>
    </source>
</evidence>
<dbReference type="GO" id="GO:0003723">
    <property type="term" value="F:RNA binding"/>
    <property type="evidence" value="ECO:0007669"/>
    <property type="project" value="UniProtKB-KW"/>
</dbReference>